<protein>
    <submittedName>
        <fullName evidence="1">Uncharacterized protein</fullName>
    </submittedName>
</protein>
<sequence length="296" mass="33858">MRQPSRGRVSEWLTPLEMQYKEPSEKQLLDQYKWTPQNVELSRAKDSQDVTDDLLAVKLKLVSTLKSAKELAGTLKKQIGDIEIKERYLKEAIAYGKSGVTTLNVFTTSRDPRTYIIRDGFWYICDGLVQNSIASRNIFSDISVPKCIGQEIPSIRDPCVFNSIIKYETIPTVRRAIYEEDNFLCLKPNFNLTLEQYQSVPKQVVNDTCKKGTIKSLSDNLMGCGARILAEYSYYPNRNILPADLQEYCAEIDGSCKLIVAWHLSNSSIENHETLSNDKNFKRTFLKMGLFKQIKV</sequence>
<dbReference type="AlphaFoldDB" id="A0A821U5Z9"/>
<evidence type="ECO:0000313" key="1">
    <source>
        <dbReference type="EMBL" id="CAF4884623.1"/>
    </source>
</evidence>
<name>A0A821U5Z9_9NEOP</name>
<proteinExistence type="predicted"/>
<dbReference type="OrthoDB" id="60092at2759"/>
<organism evidence="1 2">
    <name type="scientific">Pieris macdunnoughi</name>
    <dbReference type="NCBI Taxonomy" id="345717"/>
    <lineage>
        <taxon>Eukaryota</taxon>
        <taxon>Metazoa</taxon>
        <taxon>Ecdysozoa</taxon>
        <taxon>Arthropoda</taxon>
        <taxon>Hexapoda</taxon>
        <taxon>Insecta</taxon>
        <taxon>Pterygota</taxon>
        <taxon>Neoptera</taxon>
        <taxon>Endopterygota</taxon>
        <taxon>Lepidoptera</taxon>
        <taxon>Glossata</taxon>
        <taxon>Ditrysia</taxon>
        <taxon>Papilionoidea</taxon>
        <taxon>Pieridae</taxon>
        <taxon>Pierinae</taxon>
        <taxon>Pieris</taxon>
    </lineage>
</organism>
<dbReference type="Proteomes" id="UP000663880">
    <property type="component" value="Unassembled WGS sequence"/>
</dbReference>
<gene>
    <name evidence="1" type="ORF">PMACD_LOCUS9916</name>
</gene>
<keyword evidence="2" id="KW-1185">Reference proteome</keyword>
<evidence type="ECO:0000313" key="2">
    <source>
        <dbReference type="Proteomes" id="UP000663880"/>
    </source>
</evidence>
<comment type="caution">
    <text evidence="1">The sequence shown here is derived from an EMBL/GenBank/DDBJ whole genome shotgun (WGS) entry which is preliminary data.</text>
</comment>
<dbReference type="EMBL" id="CAJOBZ010000029">
    <property type="protein sequence ID" value="CAF4884623.1"/>
    <property type="molecule type" value="Genomic_DNA"/>
</dbReference>
<reference evidence="1" key="1">
    <citation type="submission" date="2021-02" db="EMBL/GenBank/DDBJ databases">
        <authorList>
            <person name="Steward A R."/>
        </authorList>
    </citation>
    <scope>NUCLEOTIDE SEQUENCE</scope>
</reference>
<accession>A0A821U5Z9</accession>